<evidence type="ECO:0000313" key="3">
    <source>
        <dbReference type="Proteomes" id="UP000193685"/>
    </source>
</evidence>
<dbReference type="GeneID" id="63786925"/>
<accession>A0A1Y2FV60</accession>
<dbReference type="AlphaFoldDB" id="A0A1Y2FV60"/>
<feature type="region of interest" description="Disordered" evidence="1">
    <location>
        <begin position="42"/>
        <end position="65"/>
    </location>
</feature>
<reference evidence="2 3" key="1">
    <citation type="submission" date="2016-07" db="EMBL/GenBank/DDBJ databases">
        <title>Pervasive Adenine N6-methylation of Active Genes in Fungi.</title>
        <authorList>
            <consortium name="DOE Joint Genome Institute"/>
            <person name="Mondo S.J."/>
            <person name="Dannebaum R.O."/>
            <person name="Kuo R.C."/>
            <person name="Labutti K."/>
            <person name="Haridas S."/>
            <person name="Kuo A."/>
            <person name="Salamov A."/>
            <person name="Ahrendt S.R."/>
            <person name="Lipzen A."/>
            <person name="Sullivan W."/>
            <person name="Andreopoulos W.B."/>
            <person name="Clum A."/>
            <person name="Lindquist E."/>
            <person name="Daum C."/>
            <person name="Ramamoorthy G.K."/>
            <person name="Gryganskyi A."/>
            <person name="Culley D."/>
            <person name="Magnuson J.K."/>
            <person name="James T.Y."/>
            <person name="O'Malley M.A."/>
            <person name="Stajich J.E."/>
            <person name="Spatafora J.W."/>
            <person name="Visel A."/>
            <person name="Grigoriev I.V."/>
        </authorList>
    </citation>
    <scope>NUCLEOTIDE SEQUENCE [LARGE SCALE GENOMIC DNA]</scope>
    <source>
        <strain evidence="2 3">12-1054</strain>
    </source>
</reference>
<evidence type="ECO:0000256" key="1">
    <source>
        <dbReference type="SAM" id="MobiDB-lite"/>
    </source>
</evidence>
<comment type="caution">
    <text evidence="2">The sequence shown here is derived from an EMBL/GenBank/DDBJ whole genome shotgun (WGS) entry which is preliminary data.</text>
</comment>
<name>A0A1Y2FV60_PROLT</name>
<gene>
    <name evidence="2" type="ORF">BCR37DRAFT_385160</name>
</gene>
<sequence>MPSSIHRTFEHQMHLHRKIEQLEDGQRMSRMSLMDRAKVLGRRSSEGSHDDAEAVLIPPPSGVGSVPPGPVVLPRETLPSDVQSEHAASIMEKVDSMSVNKVERQSVESAGSRMGSVHTARSVLSANSSLKPKSVMQESESAVKAASVKEKASPPVYSGPRTSTTVLKPGTVQPPPHIPTASRKIGCVRVSCRRKKQIPALQPILHERCMQGFRPLCTVDTSALDAQIAAYQKTLLAVSSTIDTLLLKCRETVHCGHIAM</sequence>
<dbReference type="EMBL" id="MCFI01000001">
    <property type="protein sequence ID" value="ORY87903.1"/>
    <property type="molecule type" value="Genomic_DNA"/>
</dbReference>
<feature type="region of interest" description="Disordered" evidence="1">
    <location>
        <begin position="152"/>
        <end position="180"/>
    </location>
</feature>
<keyword evidence="3" id="KW-1185">Reference proteome</keyword>
<organism evidence="2 3">
    <name type="scientific">Protomyces lactucae-debilis</name>
    <dbReference type="NCBI Taxonomy" id="2754530"/>
    <lineage>
        <taxon>Eukaryota</taxon>
        <taxon>Fungi</taxon>
        <taxon>Dikarya</taxon>
        <taxon>Ascomycota</taxon>
        <taxon>Taphrinomycotina</taxon>
        <taxon>Taphrinomycetes</taxon>
        <taxon>Taphrinales</taxon>
        <taxon>Protomycetaceae</taxon>
        <taxon>Protomyces</taxon>
    </lineage>
</organism>
<dbReference type="Proteomes" id="UP000193685">
    <property type="component" value="Unassembled WGS sequence"/>
</dbReference>
<protein>
    <submittedName>
        <fullName evidence="2">Uncharacterized protein</fullName>
    </submittedName>
</protein>
<feature type="compositionally biased region" description="Basic and acidic residues" evidence="1">
    <location>
        <begin position="42"/>
        <end position="52"/>
    </location>
</feature>
<proteinExistence type="predicted"/>
<dbReference type="RefSeq" id="XP_040728398.1">
    <property type="nucleotide sequence ID" value="XM_040870326.1"/>
</dbReference>
<evidence type="ECO:0000313" key="2">
    <source>
        <dbReference type="EMBL" id="ORY87903.1"/>
    </source>
</evidence>